<name>A0A1B1M9N9_STRLN</name>
<proteinExistence type="predicted"/>
<dbReference type="OrthoDB" id="3847058at2"/>
<dbReference type="Proteomes" id="UP000092598">
    <property type="component" value="Chromosome"/>
</dbReference>
<dbReference type="EMBL" id="CP016438">
    <property type="protein sequence ID" value="ANS65348.1"/>
    <property type="molecule type" value="Genomic_DNA"/>
</dbReference>
<sequence length="62" mass="6421">MSNSTAPAARVPACTNAPGRDLDVFEHEKALRSGGDQPGSRLVSLPDAAWAGVLFVAVDART</sequence>
<accession>A0A1B1M9N9</accession>
<evidence type="ECO:0000313" key="2">
    <source>
        <dbReference type="Proteomes" id="UP000092598"/>
    </source>
</evidence>
<dbReference type="RefSeq" id="WP_067432933.1">
    <property type="nucleotide sequence ID" value="NZ_CP016438.1"/>
</dbReference>
<organism evidence="1 2">
    <name type="scientific">Streptomyces lincolnensis</name>
    <dbReference type="NCBI Taxonomy" id="1915"/>
    <lineage>
        <taxon>Bacteria</taxon>
        <taxon>Bacillati</taxon>
        <taxon>Actinomycetota</taxon>
        <taxon>Actinomycetes</taxon>
        <taxon>Kitasatosporales</taxon>
        <taxon>Streptomycetaceae</taxon>
        <taxon>Streptomyces</taxon>
    </lineage>
</organism>
<dbReference type="STRING" id="1915.SLINC_3124"/>
<dbReference type="KEGG" id="sls:SLINC_3124"/>
<dbReference type="AlphaFoldDB" id="A0A1B1M9N9"/>
<reference evidence="1 2" key="1">
    <citation type="submission" date="2016-07" db="EMBL/GenBank/DDBJ databases">
        <title>Enhancement of antibiotic productionsby engineered nitrateutilization in actinobacteria.</title>
        <authorList>
            <person name="Meng S.C."/>
        </authorList>
    </citation>
    <scope>NUCLEOTIDE SEQUENCE [LARGE SCALE GENOMIC DNA]</scope>
    <source>
        <strain evidence="1 2">NRRL 2936</strain>
    </source>
</reference>
<evidence type="ECO:0000313" key="1">
    <source>
        <dbReference type="EMBL" id="ANS65348.1"/>
    </source>
</evidence>
<gene>
    <name evidence="1" type="ORF">SLINC_3124</name>
</gene>
<keyword evidence="2" id="KW-1185">Reference proteome</keyword>
<protein>
    <submittedName>
        <fullName evidence="1">Conserved repeat domain protein</fullName>
    </submittedName>
</protein>